<reference evidence="2 3" key="1">
    <citation type="journal article" date="2021" name="Commun. Biol.">
        <title>The genome of Shorea leprosula (Dipterocarpaceae) highlights the ecological relevance of drought in aseasonal tropical rainforests.</title>
        <authorList>
            <person name="Ng K.K.S."/>
            <person name="Kobayashi M.J."/>
            <person name="Fawcett J.A."/>
            <person name="Hatakeyama M."/>
            <person name="Paape T."/>
            <person name="Ng C.H."/>
            <person name="Ang C.C."/>
            <person name="Tnah L.H."/>
            <person name="Lee C.T."/>
            <person name="Nishiyama T."/>
            <person name="Sese J."/>
            <person name="O'Brien M.J."/>
            <person name="Copetti D."/>
            <person name="Mohd Noor M.I."/>
            <person name="Ong R.C."/>
            <person name="Putra M."/>
            <person name="Sireger I.Z."/>
            <person name="Indrioko S."/>
            <person name="Kosugi Y."/>
            <person name="Izuno A."/>
            <person name="Isagi Y."/>
            <person name="Lee S.L."/>
            <person name="Shimizu K.K."/>
        </authorList>
    </citation>
    <scope>NUCLEOTIDE SEQUENCE [LARGE SCALE GENOMIC DNA]</scope>
    <source>
        <strain evidence="2">214</strain>
    </source>
</reference>
<keyword evidence="1" id="KW-0812">Transmembrane</keyword>
<accession>A0AAV5I1K0</accession>
<keyword evidence="1" id="KW-1133">Transmembrane helix</keyword>
<evidence type="ECO:0000256" key="1">
    <source>
        <dbReference type="SAM" id="Phobius"/>
    </source>
</evidence>
<dbReference type="AlphaFoldDB" id="A0AAV5I1K0"/>
<keyword evidence="1" id="KW-0472">Membrane</keyword>
<evidence type="ECO:0000313" key="3">
    <source>
        <dbReference type="Proteomes" id="UP001054252"/>
    </source>
</evidence>
<sequence>MWQPLLDSVRKKLSSWTGRHLSQGGQIMLINSVLSSLPVFLMSVYLILKGTLNSIDKIRRSFLWGGEGEERKISWVKWEMICKDKEYGGLGVKDLKKFNLALMGKWWGRLAIEQEGLWKRVIRGKYGVEGGHWQNWVRNGNDVGPLWWRDVQRINNADKDNVGWLAKGFRLKMGEGKDVSFWWDKRLCDEEEEDTAHLFLRCKVVEWIWKECAKWWGISIRMEMD</sequence>
<protein>
    <submittedName>
        <fullName evidence="2">Uncharacterized protein</fullName>
    </submittedName>
</protein>
<gene>
    <name evidence="2" type="ORF">SLEP1_g5632</name>
</gene>
<keyword evidence="3" id="KW-1185">Reference proteome</keyword>
<dbReference type="PANTHER" id="PTHR33116:SF78">
    <property type="entry name" value="OS12G0587133 PROTEIN"/>
    <property type="match status" value="1"/>
</dbReference>
<evidence type="ECO:0000313" key="2">
    <source>
        <dbReference type="EMBL" id="GKU91817.1"/>
    </source>
</evidence>
<comment type="caution">
    <text evidence="2">The sequence shown here is derived from an EMBL/GenBank/DDBJ whole genome shotgun (WGS) entry which is preliminary data.</text>
</comment>
<dbReference type="Proteomes" id="UP001054252">
    <property type="component" value="Unassembled WGS sequence"/>
</dbReference>
<feature type="transmembrane region" description="Helical" evidence="1">
    <location>
        <begin position="27"/>
        <end position="48"/>
    </location>
</feature>
<dbReference type="PANTHER" id="PTHR33116">
    <property type="entry name" value="REVERSE TRANSCRIPTASE ZINC-BINDING DOMAIN-CONTAINING PROTEIN-RELATED-RELATED"/>
    <property type="match status" value="1"/>
</dbReference>
<dbReference type="EMBL" id="BPVZ01000005">
    <property type="protein sequence ID" value="GKU91817.1"/>
    <property type="molecule type" value="Genomic_DNA"/>
</dbReference>
<name>A0AAV5I1K0_9ROSI</name>
<proteinExistence type="predicted"/>
<organism evidence="2 3">
    <name type="scientific">Rubroshorea leprosula</name>
    <dbReference type="NCBI Taxonomy" id="152421"/>
    <lineage>
        <taxon>Eukaryota</taxon>
        <taxon>Viridiplantae</taxon>
        <taxon>Streptophyta</taxon>
        <taxon>Embryophyta</taxon>
        <taxon>Tracheophyta</taxon>
        <taxon>Spermatophyta</taxon>
        <taxon>Magnoliopsida</taxon>
        <taxon>eudicotyledons</taxon>
        <taxon>Gunneridae</taxon>
        <taxon>Pentapetalae</taxon>
        <taxon>rosids</taxon>
        <taxon>malvids</taxon>
        <taxon>Malvales</taxon>
        <taxon>Dipterocarpaceae</taxon>
        <taxon>Rubroshorea</taxon>
    </lineage>
</organism>